<evidence type="ECO:0000256" key="1">
    <source>
        <dbReference type="ARBA" id="ARBA00009437"/>
    </source>
</evidence>
<dbReference type="Pfam" id="PF03466">
    <property type="entry name" value="LysR_substrate"/>
    <property type="match status" value="1"/>
</dbReference>
<dbReference type="EMBL" id="JAPMLE010000001">
    <property type="protein sequence ID" value="MDR8522222.1"/>
    <property type="molecule type" value="Genomic_DNA"/>
</dbReference>
<dbReference type="Pfam" id="PF00126">
    <property type="entry name" value="HTH_1"/>
    <property type="match status" value="1"/>
</dbReference>
<dbReference type="PANTHER" id="PTHR30537">
    <property type="entry name" value="HTH-TYPE TRANSCRIPTIONAL REGULATOR"/>
    <property type="match status" value="1"/>
</dbReference>
<keyword evidence="2" id="KW-0805">Transcription regulation</keyword>
<evidence type="ECO:0000256" key="4">
    <source>
        <dbReference type="ARBA" id="ARBA00023163"/>
    </source>
</evidence>
<dbReference type="SUPFAM" id="SSF46785">
    <property type="entry name" value="Winged helix' DNA-binding domain"/>
    <property type="match status" value="1"/>
</dbReference>
<evidence type="ECO:0000313" key="6">
    <source>
        <dbReference type="EMBL" id="MDR8522222.1"/>
    </source>
</evidence>
<reference evidence="7 9" key="1">
    <citation type="journal article" date="2022" name="bioRxiv">
        <title>Prophages regulate Shewanella fidelis 3313 motility and biofilm formation: implications for gut colonization dynamics in Ciona robusta.</title>
        <authorList>
            <person name="Natarajan O."/>
            <person name="Gibboney S.L."/>
            <person name="Young M.N."/>
            <person name="Lim S.J."/>
            <person name="Pluta N."/>
            <person name="Atkinson C.G."/>
            <person name="Leigh B.A."/>
            <person name="Liberti A."/>
            <person name="Kees E.D."/>
            <person name="Breitbart M."/>
            <person name="Gralnick J.A."/>
            <person name="Dishaw L.J."/>
        </authorList>
    </citation>
    <scope>NUCLEOTIDE SEQUENCE [LARGE SCALE GENOMIC DNA]</scope>
    <source>
        <strain evidence="7 9">JG4066</strain>
    </source>
</reference>
<dbReference type="Proteomes" id="UP001259340">
    <property type="component" value="Unassembled WGS sequence"/>
</dbReference>
<dbReference type="RefSeq" id="WP_108945366.1">
    <property type="nucleotide sequence ID" value="NZ_JAPMLA010000006.1"/>
</dbReference>
<keyword evidence="9" id="KW-1185">Reference proteome</keyword>
<dbReference type="InterPro" id="IPR058163">
    <property type="entry name" value="LysR-type_TF_proteobact-type"/>
</dbReference>
<name>A0AAW8NHR5_9GAMM</name>
<dbReference type="FunFam" id="1.10.10.10:FF:000001">
    <property type="entry name" value="LysR family transcriptional regulator"/>
    <property type="match status" value="1"/>
</dbReference>
<evidence type="ECO:0000259" key="5">
    <source>
        <dbReference type="PROSITE" id="PS50931"/>
    </source>
</evidence>
<proteinExistence type="inferred from homology"/>
<dbReference type="PANTHER" id="PTHR30537:SF68">
    <property type="entry name" value="TRANSCRIPTIONAL REGULATOR-RELATED"/>
    <property type="match status" value="1"/>
</dbReference>
<dbReference type="Proteomes" id="UP001271263">
    <property type="component" value="Unassembled WGS sequence"/>
</dbReference>
<dbReference type="InterPro" id="IPR005119">
    <property type="entry name" value="LysR_subst-bd"/>
</dbReference>
<feature type="domain" description="HTH lysR-type" evidence="5">
    <location>
        <begin position="1"/>
        <end position="58"/>
    </location>
</feature>
<evidence type="ECO:0000313" key="8">
    <source>
        <dbReference type="Proteomes" id="UP001259340"/>
    </source>
</evidence>
<sequence length="315" mass="35671">MKTEDIALFHRIVETGSLVEAADILNLPKSTLSRRLHALEEELNVKLFHRQSRAMTLTASGSHFYDKTSGILATLEQTLSELNGQDSAVSGHLRILIFPIPELLMITHAIFGFMDLHPELTVEIIVSSEPQDMIRNNIDLAFMLEDSFNENEMVARHLFSETVHFYASPSYLARAGRPQDPEDLPQHNSILFRYPNGRIFNDVPFGKDRTITVKGNLCVNALDTCLEATIQGRGISMMPLPFAQPHVDSGELEMLFPDVEPYEGKCFLVYPSRRFISMASQRFIDHIMQAIEQCEQTQLCCTEAYLGGSIKPYYR</sequence>
<dbReference type="InterPro" id="IPR036388">
    <property type="entry name" value="WH-like_DNA-bd_sf"/>
</dbReference>
<dbReference type="InterPro" id="IPR000847">
    <property type="entry name" value="LysR_HTH_N"/>
</dbReference>
<dbReference type="GO" id="GO:0006351">
    <property type="term" value="P:DNA-templated transcription"/>
    <property type="evidence" value="ECO:0007669"/>
    <property type="project" value="TreeGrafter"/>
</dbReference>
<dbReference type="EMBL" id="JAPMLD010000005">
    <property type="protein sequence ID" value="MDW4825026.1"/>
    <property type="molecule type" value="Genomic_DNA"/>
</dbReference>
<gene>
    <name evidence="6" type="ORF">OS133_00715</name>
    <name evidence="7" type="ORF">OS134_13240</name>
</gene>
<comment type="caution">
    <text evidence="6">The sequence shown here is derived from an EMBL/GenBank/DDBJ whole genome shotgun (WGS) entry which is preliminary data.</text>
</comment>
<dbReference type="GO" id="GO:0003700">
    <property type="term" value="F:DNA-binding transcription factor activity"/>
    <property type="evidence" value="ECO:0007669"/>
    <property type="project" value="InterPro"/>
</dbReference>
<dbReference type="SUPFAM" id="SSF53850">
    <property type="entry name" value="Periplasmic binding protein-like II"/>
    <property type="match status" value="1"/>
</dbReference>
<dbReference type="GO" id="GO:0043565">
    <property type="term" value="F:sequence-specific DNA binding"/>
    <property type="evidence" value="ECO:0007669"/>
    <property type="project" value="TreeGrafter"/>
</dbReference>
<organism evidence="6 8">
    <name type="scientific">Shewanella fidelis</name>
    <dbReference type="NCBI Taxonomy" id="173509"/>
    <lineage>
        <taxon>Bacteria</taxon>
        <taxon>Pseudomonadati</taxon>
        <taxon>Pseudomonadota</taxon>
        <taxon>Gammaproteobacteria</taxon>
        <taxon>Alteromonadales</taxon>
        <taxon>Shewanellaceae</taxon>
        <taxon>Shewanella</taxon>
    </lineage>
</organism>
<evidence type="ECO:0000313" key="7">
    <source>
        <dbReference type="EMBL" id="MDW4825026.1"/>
    </source>
</evidence>
<dbReference type="CDD" id="cd08422">
    <property type="entry name" value="PBP2_CrgA_like"/>
    <property type="match status" value="1"/>
</dbReference>
<accession>A0AAW8NHR5</accession>
<comment type="similarity">
    <text evidence="1">Belongs to the LysR transcriptional regulatory family.</text>
</comment>
<evidence type="ECO:0000256" key="2">
    <source>
        <dbReference type="ARBA" id="ARBA00023015"/>
    </source>
</evidence>
<protein>
    <submittedName>
        <fullName evidence="6">LysR family transcriptional regulator</fullName>
    </submittedName>
</protein>
<evidence type="ECO:0000256" key="3">
    <source>
        <dbReference type="ARBA" id="ARBA00023125"/>
    </source>
</evidence>
<dbReference type="AlphaFoldDB" id="A0AAW8NHR5"/>
<dbReference type="InterPro" id="IPR036390">
    <property type="entry name" value="WH_DNA-bd_sf"/>
</dbReference>
<keyword evidence="4" id="KW-0804">Transcription</keyword>
<dbReference type="PROSITE" id="PS50931">
    <property type="entry name" value="HTH_LYSR"/>
    <property type="match status" value="1"/>
</dbReference>
<dbReference type="Gene3D" id="3.40.190.290">
    <property type="match status" value="1"/>
</dbReference>
<dbReference type="Gene3D" id="1.10.10.10">
    <property type="entry name" value="Winged helix-like DNA-binding domain superfamily/Winged helix DNA-binding domain"/>
    <property type="match status" value="1"/>
</dbReference>
<evidence type="ECO:0000313" key="9">
    <source>
        <dbReference type="Proteomes" id="UP001271263"/>
    </source>
</evidence>
<reference evidence="6" key="2">
    <citation type="submission" date="2022-11" db="EMBL/GenBank/DDBJ databases">
        <title>Prophages regulate Shewanella fidelis motility and biofilm formation: implications for gut colonization dynamics in Ciona robusta.</title>
        <authorList>
            <person name="Natarajan O."/>
            <person name="Gibboney S.L."/>
            <person name="Young M.N."/>
            <person name="Lim S.J."/>
            <person name="Pluta N."/>
            <person name="Atkinson C.G.F."/>
            <person name="Leigh B.A."/>
            <person name="Liberti A."/>
            <person name="Kees E."/>
            <person name="Breitbart M."/>
            <person name="Gralnick J."/>
            <person name="Dishaw L.J."/>
        </authorList>
    </citation>
    <scope>NUCLEOTIDE SEQUENCE</scope>
    <source>
        <strain evidence="6">3313</strain>
    </source>
</reference>
<keyword evidence="3" id="KW-0238">DNA-binding</keyword>